<organism evidence="2 3">
    <name type="scientific">Amycolatopsis arida</name>
    <dbReference type="NCBI Taxonomy" id="587909"/>
    <lineage>
        <taxon>Bacteria</taxon>
        <taxon>Bacillati</taxon>
        <taxon>Actinomycetota</taxon>
        <taxon>Actinomycetes</taxon>
        <taxon>Pseudonocardiales</taxon>
        <taxon>Pseudonocardiaceae</taxon>
        <taxon>Amycolatopsis</taxon>
    </lineage>
</organism>
<feature type="region of interest" description="Disordered" evidence="1">
    <location>
        <begin position="1"/>
        <end position="31"/>
    </location>
</feature>
<protein>
    <submittedName>
        <fullName evidence="2">Uncharacterized protein</fullName>
    </submittedName>
</protein>
<dbReference type="AlphaFoldDB" id="A0A1I6AE05"/>
<dbReference type="Proteomes" id="UP000198727">
    <property type="component" value="Unassembled WGS sequence"/>
</dbReference>
<dbReference type="EMBL" id="FOWW01000012">
    <property type="protein sequence ID" value="SFQ66872.1"/>
    <property type="molecule type" value="Genomic_DNA"/>
</dbReference>
<reference evidence="3" key="1">
    <citation type="submission" date="2016-10" db="EMBL/GenBank/DDBJ databases">
        <authorList>
            <person name="Varghese N."/>
            <person name="Submissions S."/>
        </authorList>
    </citation>
    <scope>NUCLEOTIDE SEQUENCE [LARGE SCALE GENOMIC DNA]</scope>
    <source>
        <strain evidence="3">CGMCC 4.5579</strain>
    </source>
</reference>
<gene>
    <name evidence="2" type="ORF">SAMN05421810_11239</name>
</gene>
<evidence type="ECO:0000256" key="1">
    <source>
        <dbReference type="SAM" id="MobiDB-lite"/>
    </source>
</evidence>
<dbReference type="RefSeq" id="WP_092535828.1">
    <property type="nucleotide sequence ID" value="NZ_FOWW01000012.1"/>
</dbReference>
<evidence type="ECO:0000313" key="3">
    <source>
        <dbReference type="Proteomes" id="UP000198727"/>
    </source>
</evidence>
<evidence type="ECO:0000313" key="2">
    <source>
        <dbReference type="EMBL" id="SFQ66872.1"/>
    </source>
</evidence>
<dbReference type="OrthoDB" id="3624921at2"/>
<accession>A0A1I6AE05</accession>
<sequence length="83" mass="9668">MSINIRALQTGLPSNRRRGQRPTDWTRSCPTDWAVRTAPTDWAVRRSPTDWAVRELPTDWAVRTAPTDWARRTDPRRVPGPRF</sequence>
<keyword evidence="3" id="KW-1185">Reference proteome</keyword>
<proteinExistence type="predicted"/>
<name>A0A1I6AE05_9PSEU</name>